<feature type="region of interest" description="Disordered" evidence="1">
    <location>
        <begin position="86"/>
        <end position="110"/>
    </location>
</feature>
<comment type="caution">
    <text evidence="2">The sequence shown here is derived from an EMBL/GenBank/DDBJ whole genome shotgun (WGS) entry which is preliminary data.</text>
</comment>
<reference evidence="2 3" key="1">
    <citation type="submission" date="2017-10" db="EMBL/GenBank/DDBJ databases">
        <title>Massilia psychrophilum sp. nov., a novel purple-pigmented bacterium isolated from Tianshan glacier, Xinjiang Municipality, China.</title>
        <authorList>
            <person name="Wang H."/>
        </authorList>
    </citation>
    <scope>NUCLEOTIDE SEQUENCE [LARGE SCALE GENOMIC DNA]</scope>
    <source>
        <strain evidence="2 3">JCM 30813</strain>
    </source>
</reference>
<accession>A0A2G8SYY7</accession>
<evidence type="ECO:0000313" key="3">
    <source>
        <dbReference type="Proteomes" id="UP000228593"/>
    </source>
</evidence>
<keyword evidence="3" id="KW-1185">Reference proteome</keyword>
<dbReference type="Proteomes" id="UP000228593">
    <property type="component" value="Unassembled WGS sequence"/>
</dbReference>
<evidence type="ECO:0000313" key="2">
    <source>
        <dbReference type="EMBL" id="PIL38964.1"/>
    </source>
</evidence>
<sequence>MVNARQEAIGAREHGAKAHIDLVKALLKLEAMPRLEVDLATLREEHQGRTAATQQAAVLDAKLEAALERAVQAEAFGLEIRAAVASRGPTEPNASRVNGIDRRGKPEIKS</sequence>
<gene>
    <name evidence="2" type="ORF">CR103_14875</name>
</gene>
<dbReference type="EMBL" id="PDOB01000025">
    <property type="protein sequence ID" value="PIL38964.1"/>
    <property type="molecule type" value="Genomic_DNA"/>
</dbReference>
<feature type="compositionally biased region" description="Basic and acidic residues" evidence="1">
    <location>
        <begin position="99"/>
        <end position="110"/>
    </location>
</feature>
<name>A0A2G8SYY7_9BURK</name>
<dbReference type="RefSeq" id="WP_099916761.1">
    <property type="nucleotide sequence ID" value="NZ_BMHS01000028.1"/>
</dbReference>
<proteinExistence type="predicted"/>
<dbReference type="AlphaFoldDB" id="A0A2G8SYY7"/>
<evidence type="ECO:0000256" key="1">
    <source>
        <dbReference type="SAM" id="MobiDB-lite"/>
    </source>
</evidence>
<protein>
    <submittedName>
        <fullName evidence="2">Uncharacterized protein</fullName>
    </submittedName>
</protein>
<organism evidence="2 3">
    <name type="scientific">Massilia psychrophila</name>
    <dbReference type="NCBI Taxonomy" id="1603353"/>
    <lineage>
        <taxon>Bacteria</taxon>
        <taxon>Pseudomonadati</taxon>
        <taxon>Pseudomonadota</taxon>
        <taxon>Betaproteobacteria</taxon>
        <taxon>Burkholderiales</taxon>
        <taxon>Oxalobacteraceae</taxon>
        <taxon>Telluria group</taxon>
        <taxon>Massilia</taxon>
    </lineage>
</organism>